<dbReference type="PATRIC" id="fig|512763.3.peg.3791"/>
<gene>
    <name evidence="5" type="ORF">DC20_17245</name>
</gene>
<sequence>MSPHTLSTVITGSGRYLPVNVVANEAFLENEFFDATGKRLPNANEVIIQKFQQITGIQERRYAAEDQVASDLGCLAAQEAIQNAGIDPETLDYIIVAHNFGDVKACSRRVDMMPPLAARIKHKLKIANPYTVAYDLPFGCPGWLQALIQAHYYLQSGDAKRILVIGTETLSRVSDAYDRDSMIYSDGAGAVVVEAREGDSKIGVLKHLTVSDTLTQTFWLNSSPSYNQALPREELYIKMDGRKIYEYALTTVPQLIKDCIDKANLPLSAIKKVLIHQANEKMDEAMLERLFKLYGQDTIPADIMPMTISTLGNNSVATLPVLYDLVARGELEGQELHSGDHVVFASVGAGMNANAVIYQVP</sequence>
<feature type="domain" description="Beta-ketoacyl-[acyl-carrier-protein] synthase III C-terminal" evidence="3">
    <location>
        <begin position="261"/>
        <end position="359"/>
    </location>
</feature>
<dbReference type="EMBL" id="CP012643">
    <property type="protein sequence ID" value="ALJ00399.1"/>
    <property type="molecule type" value="Genomic_DNA"/>
</dbReference>
<name>A0A0P0C606_9BACT</name>
<dbReference type="InterPro" id="IPR013751">
    <property type="entry name" value="ACP_syn_III_N"/>
</dbReference>
<accession>A0A0P0C606</accession>
<dbReference type="Gene3D" id="3.40.47.10">
    <property type="match status" value="2"/>
</dbReference>
<dbReference type="KEGG" id="rti:DC20_17245"/>
<protein>
    <submittedName>
        <fullName evidence="5">3-oxoacyl-ACP synthase</fullName>
    </submittedName>
</protein>
<evidence type="ECO:0000313" key="6">
    <source>
        <dbReference type="Proteomes" id="UP000061382"/>
    </source>
</evidence>
<evidence type="ECO:0000313" key="5">
    <source>
        <dbReference type="EMBL" id="ALJ00399.1"/>
    </source>
</evidence>
<organism evidence="5 6">
    <name type="scientific">Rufibacter tibetensis</name>
    <dbReference type="NCBI Taxonomy" id="512763"/>
    <lineage>
        <taxon>Bacteria</taxon>
        <taxon>Pseudomonadati</taxon>
        <taxon>Bacteroidota</taxon>
        <taxon>Cytophagia</taxon>
        <taxon>Cytophagales</taxon>
        <taxon>Hymenobacteraceae</taxon>
        <taxon>Rufibacter</taxon>
    </lineage>
</organism>
<evidence type="ECO:0000259" key="3">
    <source>
        <dbReference type="Pfam" id="PF08541"/>
    </source>
</evidence>
<evidence type="ECO:0000256" key="1">
    <source>
        <dbReference type="ARBA" id="ARBA00022679"/>
    </source>
</evidence>
<dbReference type="SUPFAM" id="SSF53901">
    <property type="entry name" value="Thiolase-like"/>
    <property type="match status" value="1"/>
</dbReference>
<dbReference type="GO" id="GO:0006633">
    <property type="term" value="P:fatty acid biosynthetic process"/>
    <property type="evidence" value="ECO:0007669"/>
    <property type="project" value="InterPro"/>
</dbReference>
<dbReference type="GO" id="GO:0044550">
    <property type="term" value="P:secondary metabolite biosynthetic process"/>
    <property type="evidence" value="ECO:0007669"/>
    <property type="project" value="TreeGrafter"/>
</dbReference>
<dbReference type="Pfam" id="PF08545">
    <property type="entry name" value="ACP_syn_III"/>
    <property type="match status" value="1"/>
</dbReference>
<feature type="domain" description="Beta-ketoacyl-[acyl-carrier-protein] synthase III N-terminal" evidence="4">
    <location>
        <begin position="134"/>
        <end position="202"/>
    </location>
</feature>
<reference evidence="5 6" key="1">
    <citation type="submission" date="2015-08" db="EMBL/GenBank/DDBJ databases">
        <title>Complete genome sequence of Rufibacter tibetensis strain 1351t, a radiation-resistant bacterium from tibet plateau.</title>
        <authorList>
            <person name="Dai J."/>
        </authorList>
    </citation>
    <scope>NUCLEOTIDE SEQUENCE [LARGE SCALE GENOMIC DNA]</scope>
    <source>
        <strain evidence="5 6">1351</strain>
    </source>
</reference>
<dbReference type="CDD" id="cd00830">
    <property type="entry name" value="KAS_III"/>
    <property type="match status" value="1"/>
</dbReference>
<dbReference type="PANTHER" id="PTHR34069:SF2">
    <property type="entry name" value="BETA-KETOACYL-[ACYL-CARRIER-PROTEIN] SYNTHASE III"/>
    <property type="match status" value="1"/>
</dbReference>
<dbReference type="InterPro" id="IPR016039">
    <property type="entry name" value="Thiolase-like"/>
</dbReference>
<proteinExistence type="predicted"/>
<keyword evidence="1" id="KW-0808">Transferase</keyword>
<dbReference type="Pfam" id="PF08541">
    <property type="entry name" value="ACP_syn_III_C"/>
    <property type="match status" value="1"/>
</dbReference>
<keyword evidence="2" id="KW-0012">Acyltransferase</keyword>
<dbReference type="STRING" id="512763.DC20_17245"/>
<keyword evidence="6" id="KW-1185">Reference proteome</keyword>
<dbReference type="RefSeq" id="WP_062544969.1">
    <property type="nucleotide sequence ID" value="NZ_CP012643.1"/>
</dbReference>
<evidence type="ECO:0000259" key="4">
    <source>
        <dbReference type="Pfam" id="PF08545"/>
    </source>
</evidence>
<dbReference type="AlphaFoldDB" id="A0A0P0C606"/>
<dbReference type="GO" id="GO:0004315">
    <property type="term" value="F:3-oxoacyl-[acyl-carrier-protein] synthase activity"/>
    <property type="evidence" value="ECO:0007669"/>
    <property type="project" value="InterPro"/>
</dbReference>
<dbReference type="PANTHER" id="PTHR34069">
    <property type="entry name" value="3-OXOACYL-[ACYL-CARRIER-PROTEIN] SYNTHASE 3"/>
    <property type="match status" value="1"/>
</dbReference>
<dbReference type="Proteomes" id="UP000061382">
    <property type="component" value="Chromosome"/>
</dbReference>
<dbReference type="OrthoDB" id="5171393at2"/>
<dbReference type="InterPro" id="IPR013747">
    <property type="entry name" value="ACP_syn_III_C"/>
</dbReference>
<evidence type="ECO:0000256" key="2">
    <source>
        <dbReference type="ARBA" id="ARBA00023315"/>
    </source>
</evidence>